<dbReference type="GO" id="GO:0005975">
    <property type="term" value="P:carbohydrate metabolic process"/>
    <property type="evidence" value="ECO:0007669"/>
    <property type="project" value="InterPro"/>
</dbReference>
<dbReference type="GO" id="GO:0004614">
    <property type="term" value="F:phosphoglucomutase activity"/>
    <property type="evidence" value="ECO:0007669"/>
    <property type="project" value="UniProtKB-EC"/>
</dbReference>
<feature type="domain" description="Alpha-D-phosphohexomutase alpha/beta/alpha" evidence="9">
    <location>
        <begin position="21"/>
        <end position="146"/>
    </location>
</feature>
<organism evidence="12 13">
    <name type="scientific">Candidatus Methanoperedens nitratireducens</name>
    <dbReference type="NCBI Taxonomy" id="1392998"/>
    <lineage>
        <taxon>Archaea</taxon>
        <taxon>Methanobacteriati</taxon>
        <taxon>Methanobacteriota</taxon>
        <taxon>Stenosarchaea group</taxon>
        <taxon>Methanomicrobia</taxon>
        <taxon>Methanosarcinales</taxon>
        <taxon>ANME-2 cluster</taxon>
        <taxon>Candidatus Methanoperedentaceae</taxon>
        <taxon>Candidatus Methanoperedens</taxon>
    </lineage>
</organism>
<keyword evidence="4 7" id="KW-0479">Metal-binding</keyword>
<dbReference type="PANTHER" id="PTHR43771">
    <property type="entry name" value="PHOSPHOMANNOMUTASE"/>
    <property type="match status" value="1"/>
</dbReference>
<feature type="domain" description="Alpha-D-phosphohexomutase alpha/beta/alpha" evidence="10">
    <location>
        <begin position="167"/>
        <end position="266"/>
    </location>
</feature>
<evidence type="ECO:0000256" key="4">
    <source>
        <dbReference type="ARBA" id="ARBA00022723"/>
    </source>
</evidence>
<dbReference type="Pfam" id="PF02880">
    <property type="entry name" value="PGM_PMM_III"/>
    <property type="match status" value="1"/>
</dbReference>
<evidence type="ECO:0000313" key="13">
    <source>
        <dbReference type="Proteomes" id="UP000050360"/>
    </source>
</evidence>
<evidence type="ECO:0000256" key="2">
    <source>
        <dbReference type="ARBA" id="ARBA00010231"/>
    </source>
</evidence>
<dbReference type="SUPFAM" id="SSF55957">
    <property type="entry name" value="Phosphoglucomutase, C-terminal domain"/>
    <property type="match status" value="1"/>
</dbReference>
<dbReference type="PANTHER" id="PTHR43771:SF1">
    <property type="entry name" value="PHOSPHOMANNOMUTASE"/>
    <property type="match status" value="1"/>
</dbReference>
<dbReference type="InterPro" id="IPR005841">
    <property type="entry name" value="Alpha-D-phosphohexomutase_SF"/>
</dbReference>
<dbReference type="PROSITE" id="PS00710">
    <property type="entry name" value="PGM_PMM"/>
    <property type="match status" value="1"/>
</dbReference>
<comment type="similarity">
    <text evidence="2 7">Belongs to the phosphohexose mutase family.</text>
</comment>
<evidence type="ECO:0000313" key="12">
    <source>
        <dbReference type="EMBL" id="KPQ44600.1"/>
    </source>
</evidence>
<evidence type="ECO:0000259" key="9">
    <source>
        <dbReference type="Pfam" id="PF02878"/>
    </source>
</evidence>
<reference evidence="12 13" key="1">
    <citation type="submission" date="2015-09" db="EMBL/GenBank/DDBJ databases">
        <title>A metagenomics-based metabolic model of nitrate-dependent anaerobic oxidation of methane by Methanoperedens-like archaea.</title>
        <authorList>
            <person name="Arshad A."/>
            <person name="Speth D.R."/>
            <person name="De Graaf R.M."/>
            <person name="Op Den Camp H.J."/>
            <person name="Jetten M.S."/>
            <person name="Welte C.U."/>
        </authorList>
    </citation>
    <scope>NUCLEOTIDE SEQUENCE [LARGE SCALE GENOMIC DNA]</scope>
</reference>
<dbReference type="InterPro" id="IPR005843">
    <property type="entry name" value="A-D-PHexomutase_C"/>
</dbReference>
<feature type="domain" description="Alpha-D-phosphohexomutase alpha/beta/alpha" evidence="11">
    <location>
        <begin position="271"/>
        <end position="379"/>
    </location>
</feature>
<dbReference type="AlphaFoldDB" id="A0A0P8ACR4"/>
<dbReference type="InterPro" id="IPR016055">
    <property type="entry name" value="A-D-PHexomutase_a/b/a-I/II/III"/>
</dbReference>
<evidence type="ECO:0000256" key="5">
    <source>
        <dbReference type="ARBA" id="ARBA00022842"/>
    </source>
</evidence>
<dbReference type="Pfam" id="PF02879">
    <property type="entry name" value="PGM_PMM_II"/>
    <property type="match status" value="1"/>
</dbReference>
<dbReference type="InterPro" id="IPR005845">
    <property type="entry name" value="A-D-PHexomutase_a/b/a-II"/>
</dbReference>
<evidence type="ECO:0000256" key="3">
    <source>
        <dbReference type="ARBA" id="ARBA00022553"/>
    </source>
</evidence>
<dbReference type="Gene3D" id="3.40.120.10">
    <property type="entry name" value="Alpha-D-Glucose-1,6-Bisphosphate, subunit A, domain 3"/>
    <property type="match status" value="3"/>
</dbReference>
<keyword evidence="5 7" id="KW-0460">Magnesium</keyword>
<evidence type="ECO:0000256" key="7">
    <source>
        <dbReference type="RuleBase" id="RU004326"/>
    </source>
</evidence>
<evidence type="ECO:0000259" key="11">
    <source>
        <dbReference type="Pfam" id="PF02880"/>
    </source>
</evidence>
<dbReference type="InterPro" id="IPR005846">
    <property type="entry name" value="A-D-PHexomutase_a/b/a-III"/>
</dbReference>
<dbReference type="InterPro" id="IPR005844">
    <property type="entry name" value="A-D-PHexomutase_a/b/a-I"/>
</dbReference>
<dbReference type="Pfam" id="PF02878">
    <property type="entry name" value="PGM_PMM_I"/>
    <property type="match status" value="1"/>
</dbReference>
<gene>
    <name evidence="12" type="ORF">MPEBLZ_00827</name>
</gene>
<evidence type="ECO:0000259" key="8">
    <source>
        <dbReference type="Pfam" id="PF00408"/>
    </source>
</evidence>
<dbReference type="EC" id="5.4.2.2" evidence="12"/>
<dbReference type="SUPFAM" id="SSF53738">
    <property type="entry name" value="Phosphoglucomutase, first 3 domains"/>
    <property type="match status" value="3"/>
</dbReference>
<comment type="cofactor">
    <cofactor evidence="1">
        <name>Mg(2+)</name>
        <dbReference type="ChEBI" id="CHEBI:18420"/>
    </cofactor>
</comment>
<dbReference type="EMBL" id="LKCM01000070">
    <property type="protein sequence ID" value="KPQ44600.1"/>
    <property type="molecule type" value="Genomic_DNA"/>
</dbReference>
<comment type="caution">
    <text evidence="12">The sequence shown here is derived from an EMBL/GenBank/DDBJ whole genome shotgun (WGS) entry which is preliminary data.</text>
</comment>
<sequence length="466" mass="50753">MSCENFTAKFDEYKKIRKQKKLFGTFGFRGVVNEGMGAEKAKRTGAALADYLGAGKTIAIGKDPRISSPMLEEALIEGILEQGCNALTLGIITPNALSLEVGRQADAGVMITASHNPPEYNGMKCLSKSGMGFSPEEDIALEKIYFGDLKPKSKKGKRLNDAGASDRYRAHIIQYVKKMFPVAPMKIVVDGGGGSASTVTPETLLALGFEVIRFNCKYDGMFRERNPEPTDANLKKLKSLVVKEGADMGVAHDGDGDRTAFVDENGKFVQGDVTAAILADHLLRQCKDKNKKIAVTIAFSNLIKDVAKNLGAEVIFTPVGEPYLAQAKLLCGAQVGLEEHGSVLIGWSREGPMLAGVMAGILSKEKMTFSELVATYPKYHQIKDAKTLPAGTNTDAILERLKREIPKDYDRISDMDGVRVDYADGWFLVRASGTEPKVRVFSEGKTEARARELNRIAMEGLERAMV</sequence>
<evidence type="ECO:0000259" key="10">
    <source>
        <dbReference type="Pfam" id="PF02879"/>
    </source>
</evidence>
<feature type="domain" description="Alpha-D-phosphohexomutase C-terminal" evidence="8">
    <location>
        <begin position="414"/>
        <end position="453"/>
    </location>
</feature>
<dbReference type="GO" id="GO:0000287">
    <property type="term" value="F:magnesium ion binding"/>
    <property type="evidence" value="ECO:0007669"/>
    <property type="project" value="InterPro"/>
</dbReference>
<keyword evidence="6 12" id="KW-0413">Isomerase</keyword>
<evidence type="ECO:0000256" key="6">
    <source>
        <dbReference type="ARBA" id="ARBA00023235"/>
    </source>
</evidence>
<dbReference type="Gene3D" id="3.30.310.50">
    <property type="entry name" value="Alpha-D-phosphohexomutase, C-terminal domain"/>
    <property type="match status" value="1"/>
</dbReference>
<evidence type="ECO:0000256" key="1">
    <source>
        <dbReference type="ARBA" id="ARBA00001946"/>
    </source>
</evidence>
<dbReference type="Pfam" id="PF00408">
    <property type="entry name" value="PGM_PMM_IV"/>
    <property type="match status" value="1"/>
</dbReference>
<protein>
    <submittedName>
        <fullName evidence="12">Alpha-phosphoglucomutase</fullName>
        <ecNumber evidence="12">5.4.2.2</ecNumber>
    </submittedName>
</protein>
<name>A0A0P8ACR4_9EURY</name>
<dbReference type="PRINTS" id="PR00509">
    <property type="entry name" value="PGMPMM"/>
</dbReference>
<dbReference type="Proteomes" id="UP000050360">
    <property type="component" value="Unassembled WGS sequence"/>
</dbReference>
<proteinExistence type="inferred from homology"/>
<keyword evidence="3" id="KW-0597">Phosphoprotein</keyword>
<dbReference type="InterPro" id="IPR016066">
    <property type="entry name" value="A-D-PHexomutase_CS"/>
</dbReference>
<accession>A0A0P8ACR4</accession>
<dbReference type="InterPro" id="IPR036900">
    <property type="entry name" value="A-D-PHexomutase_C_sf"/>
</dbReference>